<name>A0A1Q9A0P9_9HYPH</name>
<gene>
    <name evidence="2" type="ORF">BJF91_08270</name>
</gene>
<organism evidence="2 3">
    <name type="scientific">Allorhizobium taibaishanense</name>
    <dbReference type="NCBI Taxonomy" id="887144"/>
    <lineage>
        <taxon>Bacteria</taxon>
        <taxon>Pseudomonadati</taxon>
        <taxon>Pseudomonadota</taxon>
        <taxon>Alphaproteobacteria</taxon>
        <taxon>Hyphomicrobiales</taxon>
        <taxon>Rhizobiaceae</taxon>
        <taxon>Rhizobium/Agrobacterium group</taxon>
        <taxon>Allorhizobium</taxon>
    </lineage>
</organism>
<comment type="caution">
    <text evidence="2">The sequence shown here is derived from an EMBL/GenBank/DDBJ whole genome shotgun (WGS) entry which is preliminary data.</text>
</comment>
<keyword evidence="3" id="KW-1185">Reference proteome</keyword>
<feature type="region of interest" description="Disordered" evidence="1">
    <location>
        <begin position="59"/>
        <end position="79"/>
    </location>
</feature>
<accession>A0A1Q9A0P9</accession>
<dbReference type="AlphaFoldDB" id="A0A1Q9A0P9"/>
<proteinExistence type="predicted"/>
<dbReference type="EMBL" id="MKIN01000024">
    <property type="protein sequence ID" value="OLP48135.1"/>
    <property type="molecule type" value="Genomic_DNA"/>
</dbReference>
<protein>
    <submittedName>
        <fullName evidence="2">Uncharacterized protein</fullName>
    </submittedName>
</protein>
<feature type="compositionally biased region" description="Basic and acidic residues" evidence="1">
    <location>
        <begin position="60"/>
        <end position="70"/>
    </location>
</feature>
<reference evidence="2 3" key="1">
    <citation type="submission" date="2016-09" db="EMBL/GenBank/DDBJ databases">
        <title>Rhizobium oryziradicis sp. nov., isolated from the root of rice.</title>
        <authorList>
            <person name="Zhao J."/>
            <person name="Zhang X."/>
        </authorList>
    </citation>
    <scope>NUCLEOTIDE SEQUENCE [LARGE SCALE GENOMIC DNA]</scope>
    <source>
        <strain evidence="2 3">14971</strain>
    </source>
</reference>
<sequence length="79" mass="8610">MLFPLLGRVVVLLAQGLERTVPEPLGVAAMTFDVIADETFLQLPLLPAHSAIRFPLQLQRPDRSPSRSEVPRAPALGLV</sequence>
<evidence type="ECO:0000313" key="3">
    <source>
        <dbReference type="Proteomes" id="UP000185598"/>
    </source>
</evidence>
<evidence type="ECO:0000256" key="1">
    <source>
        <dbReference type="SAM" id="MobiDB-lite"/>
    </source>
</evidence>
<evidence type="ECO:0000313" key="2">
    <source>
        <dbReference type="EMBL" id="OLP48135.1"/>
    </source>
</evidence>
<dbReference type="Proteomes" id="UP000185598">
    <property type="component" value="Unassembled WGS sequence"/>
</dbReference>